<gene>
    <name evidence="6" type="ORF">DdX_14623</name>
</gene>
<feature type="compositionally biased region" description="Basic residues" evidence="5">
    <location>
        <begin position="255"/>
        <end position="268"/>
    </location>
</feature>
<evidence type="ECO:0000256" key="4">
    <source>
        <dbReference type="ARBA" id="ARBA00023242"/>
    </source>
</evidence>
<dbReference type="GO" id="GO:0006297">
    <property type="term" value="P:nucleotide-excision repair, DNA gap filling"/>
    <property type="evidence" value="ECO:0007669"/>
    <property type="project" value="TreeGrafter"/>
</dbReference>
<dbReference type="PANTHER" id="PTHR17598:SF13">
    <property type="entry name" value="DNA POLYMERASE DELTA SUBUNIT 3"/>
    <property type="match status" value="1"/>
</dbReference>
<proteinExistence type="predicted"/>
<keyword evidence="7" id="KW-1185">Reference proteome</keyword>
<dbReference type="InterPro" id="IPR041913">
    <property type="entry name" value="POLD3_sf"/>
</dbReference>
<accession>A0AAD4QYG2</accession>
<evidence type="ECO:0000313" key="7">
    <source>
        <dbReference type="Proteomes" id="UP001201812"/>
    </source>
</evidence>
<sequence length="400" mass="45352">MSPKKPTKSADPMSEPRKKLEKWILDEDRIVTSSYLLRNTELDVVQVEELMQSFLSDNLAKNVIATYFIIGQIRDTEAEDDGVAAVYKSLVCNQQNLEKTKAMFEAISTCSLYSLQAKPVEDYAILYNVRHEIEGYPYVMPSKNKLLFWQKRTDKIHTRWEESRGDVEKLKDIKIKKMMQDEMMENAQKKVTIDNEESDEEPMERGENLIKETAEGMAVDEGTSAQGGMFGSNMEGIFSTGIDSSPEKDVQQGSKAKKSPPPKKRKSQGKTSGKSKQSMRRVIDSDEDDEEAGVEDRNKIMEEQDEQIEQEPIAPQQSQMTTSYRKEMVSESFVDDDGYTVTRMVPKLVEMEIESVPQNRPTAQGKSVLKPSNATNAKKPAKVGKTNPNQPKISNFFTKK</sequence>
<dbReference type="InterPro" id="IPR019038">
    <property type="entry name" value="POLD3"/>
</dbReference>
<comment type="caution">
    <text evidence="6">The sequence shown here is derived from an EMBL/GenBank/DDBJ whole genome shotgun (WGS) entry which is preliminary data.</text>
</comment>
<dbReference type="GO" id="GO:0003887">
    <property type="term" value="F:DNA-directed DNA polymerase activity"/>
    <property type="evidence" value="ECO:0007669"/>
    <property type="project" value="TreeGrafter"/>
</dbReference>
<evidence type="ECO:0000256" key="2">
    <source>
        <dbReference type="ARBA" id="ARBA00017589"/>
    </source>
</evidence>
<protein>
    <recommendedName>
        <fullName evidence="2">DNA polymerase delta subunit 3</fullName>
    </recommendedName>
</protein>
<comment type="subcellular location">
    <subcellularLocation>
        <location evidence="1">Nucleus</location>
    </subcellularLocation>
</comment>
<dbReference type="Proteomes" id="UP001201812">
    <property type="component" value="Unassembled WGS sequence"/>
</dbReference>
<keyword evidence="4" id="KW-0539">Nucleus</keyword>
<dbReference type="GO" id="GO:0006271">
    <property type="term" value="P:DNA strand elongation involved in DNA replication"/>
    <property type="evidence" value="ECO:0007669"/>
    <property type="project" value="TreeGrafter"/>
</dbReference>
<dbReference type="PANTHER" id="PTHR17598">
    <property type="entry name" value="DNA POLYMERASE DELTA SUBUNIT 3"/>
    <property type="match status" value="1"/>
</dbReference>
<evidence type="ECO:0000256" key="1">
    <source>
        <dbReference type="ARBA" id="ARBA00004123"/>
    </source>
</evidence>
<evidence type="ECO:0000256" key="5">
    <source>
        <dbReference type="SAM" id="MobiDB-lite"/>
    </source>
</evidence>
<organism evidence="6 7">
    <name type="scientific">Ditylenchus destructor</name>
    <dbReference type="NCBI Taxonomy" id="166010"/>
    <lineage>
        <taxon>Eukaryota</taxon>
        <taxon>Metazoa</taxon>
        <taxon>Ecdysozoa</taxon>
        <taxon>Nematoda</taxon>
        <taxon>Chromadorea</taxon>
        <taxon>Rhabditida</taxon>
        <taxon>Tylenchina</taxon>
        <taxon>Tylenchomorpha</taxon>
        <taxon>Sphaerularioidea</taxon>
        <taxon>Anguinidae</taxon>
        <taxon>Anguininae</taxon>
        <taxon>Ditylenchus</taxon>
    </lineage>
</organism>
<feature type="region of interest" description="Disordered" evidence="5">
    <location>
        <begin position="222"/>
        <end position="325"/>
    </location>
</feature>
<dbReference type="Pfam" id="PF09507">
    <property type="entry name" value="CDC27"/>
    <property type="match status" value="1"/>
</dbReference>
<feature type="region of interest" description="Disordered" evidence="5">
    <location>
        <begin position="355"/>
        <end position="400"/>
    </location>
</feature>
<feature type="compositionally biased region" description="Polar residues" evidence="5">
    <location>
        <begin position="356"/>
        <end position="376"/>
    </location>
</feature>
<evidence type="ECO:0000256" key="3">
    <source>
        <dbReference type="ARBA" id="ARBA00022705"/>
    </source>
</evidence>
<keyword evidence="3" id="KW-0235">DNA replication</keyword>
<dbReference type="GO" id="GO:0043625">
    <property type="term" value="C:delta DNA polymerase complex"/>
    <property type="evidence" value="ECO:0007669"/>
    <property type="project" value="InterPro"/>
</dbReference>
<reference evidence="6" key="1">
    <citation type="submission" date="2022-01" db="EMBL/GenBank/DDBJ databases">
        <title>Genome Sequence Resource for Two Populations of Ditylenchus destructor, the Migratory Endoparasitic Phytonematode.</title>
        <authorList>
            <person name="Zhang H."/>
            <person name="Lin R."/>
            <person name="Xie B."/>
        </authorList>
    </citation>
    <scope>NUCLEOTIDE SEQUENCE</scope>
    <source>
        <strain evidence="6">BazhouSP</strain>
    </source>
</reference>
<evidence type="ECO:0000313" key="6">
    <source>
        <dbReference type="EMBL" id="KAI1703880.1"/>
    </source>
</evidence>
<dbReference type="AlphaFoldDB" id="A0AAD4QYG2"/>
<dbReference type="GO" id="GO:1904161">
    <property type="term" value="P:DNA synthesis involved in UV-damage excision repair"/>
    <property type="evidence" value="ECO:0007669"/>
    <property type="project" value="TreeGrafter"/>
</dbReference>
<feature type="compositionally biased region" description="Polar residues" evidence="5">
    <location>
        <begin position="386"/>
        <end position="400"/>
    </location>
</feature>
<dbReference type="EMBL" id="JAKKPZ010000075">
    <property type="protein sequence ID" value="KAI1703880.1"/>
    <property type="molecule type" value="Genomic_DNA"/>
</dbReference>
<dbReference type="Gene3D" id="3.90.1030.20">
    <property type="entry name" value="DNA polymerase delta, p66 (Cdc27) subunit, wHTH domain"/>
    <property type="match status" value="1"/>
</dbReference>
<name>A0AAD4QYG2_9BILA</name>